<organism evidence="4 5">
    <name type="scientific">Zalophus californianus</name>
    <name type="common">California sealion</name>
    <dbReference type="NCBI Taxonomy" id="9704"/>
    <lineage>
        <taxon>Eukaryota</taxon>
        <taxon>Metazoa</taxon>
        <taxon>Chordata</taxon>
        <taxon>Craniata</taxon>
        <taxon>Vertebrata</taxon>
        <taxon>Euteleostomi</taxon>
        <taxon>Mammalia</taxon>
        <taxon>Eutheria</taxon>
        <taxon>Laurasiatheria</taxon>
        <taxon>Carnivora</taxon>
        <taxon>Caniformia</taxon>
        <taxon>Pinnipedia</taxon>
        <taxon>Otariidae</taxon>
        <taxon>Zalophus</taxon>
    </lineage>
</organism>
<sequence>MGQSQSANHAYFLQTLQILLAERGHKVSSSTLQEFFRNIEDLCPWFPLEGTTNPEDWRRMGQEMKNQIKLRGSGALPPNTMGLWSQICEILEPQQKIELISLKSWVEDEEKDPIKVPLTPTGVSSFEILGDDANIPAQDPFPPPPPPMPLAGKAPKAQSGGDEFGDNDVYLDDDPILTMPTSLKSVLPAVTASGQGINSVTKCTQTSTLQAFPIMTNQQSAAKSPVSGISPLQRTLLTAQQTGEDVGEFNAYPVTLQGGQRTYTALNFKMLKDLKAACSQYGATAPFTLSMMENLTREALCPGDWKVVARACLNGGDYLLWKAEFEEKCNNLAIYNRRTQIPVTYEMLAGTGAYYEVGNQIHFPEIAYVQINEAVLTAWKKLPTTGTRTEELSKIRQGPDERYQDFVSRLLQAVNRIVVDGEAGTIIVKQLAFENANSACQAAIRPWKSTGTLEDFLRHSSQSSSSYYRGNTLYL</sequence>
<dbReference type="InterPro" id="IPR038124">
    <property type="entry name" value="B_retro_matrix_sf"/>
</dbReference>
<dbReference type="AlphaFoldDB" id="A0A6P9F874"/>
<dbReference type="GeneID" id="118356743"/>
<dbReference type="RefSeq" id="XP_035582219.1">
    <property type="nucleotide sequence ID" value="XM_035726326.1"/>
</dbReference>
<dbReference type="Pfam" id="PF19317">
    <property type="entry name" value="Gag_p24_C"/>
    <property type="match status" value="1"/>
</dbReference>
<dbReference type="InterPro" id="IPR045345">
    <property type="entry name" value="Gag_p24_C"/>
</dbReference>
<reference evidence="5" key="1">
    <citation type="submission" date="2025-08" db="UniProtKB">
        <authorList>
            <consortium name="RefSeq"/>
        </authorList>
    </citation>
    <scope>IDENTIFICATION</scope>
    <source>
        <tissue evidence="5">Blood</tissue>
    </source>
</reference>
<dbReference type="InterPro" id="IPR010999">
    <property type="entry name" value="Retrovr_matrix"/>
</dbReference>
<feature type="domain" description="Retroviral nucleocapsid Gag protein p24 C-terminal" evidence="3">
    <location>
        <begin position="387"/>
        <end position="458"/>
    </location>
</feature>
<dbReference type="SUPFAM" id="SSF47836">
    <property type="entry name" value="Retroviral matrix proteins"/>
    <property type="match status" value="1"/>
</dbReference>
<dbReference type="Gene3D" id="1.10.1200.30">
    <property type="match status" value="1"/>
</dbReference>
<dbReference type="InterPro" id="IPR008916">
    <property type="entry name" value="Retrov_capsid_C"/>
</dbReference>
<evidence type="ECO:0000259" key="2">
    <source>
        <dbReference type="Pfam" id="PF02337"/>
    </source>
</evidence>
<dbReference type="Proteomes" id="UP000515165">
    <property type="component" value="Chromosome 2"/>
</dbReference>
<accession>A0A6P9F874</accession>
<gene>
    <name evidence="5" type="primary">LOC118356743</name>
</gene>
<dbReference type="SUPFAM" id="SSF47943">
    <property type="entry name" value="Retrovirus capsid protein, N-terminal core domain"/>
    <property type="match status" value="1"/>
</dbReference>
<dbReference type="PANTHER" id="PTHR40389:SF3">
    <property type="entry name" value="IGE-BINDING PROTEIN"/>
    <property type="match status" value="1"/>
</dbReference>
<feature type="domain" description="Beta-retroviral matrix protein" evidence="2">
    <location>
        <begin position="9"/>
        <end position="92"/>
    </location>
</feature>
<dbReference type="InterPro" id="IPR003322">
    <property type="entry name" value="B_retro_matrix"/>
</dbReference>
<dbReference type="OrthoDB" id="9751555at2759"/>
<proteinExistence type="predicted"/>
<dbReference type="Pfam" id="PF00607">
    <property type="entry name" value="Gag_p24"/>
    <property type="match status" value="1"/>
</dbReference>
<dbReference type="GO" id="GO:0005198">
    <property type="term" value="F:structural molecule activity"/>
    <property type="evidence" value="ECO:0007669"/>
    <property type="project" value="InterPro"/>
</dbReference>
<evidence type="ECO:0000313" key="5">
    <source>
        <dbReference type="RefSeq" id="XP_035582219.1"/>
    </source>
</evidence>
<protein>
    <submittedName>
        <fullName evidence="5">Endogenous retrovirus group K member 10 Gag polyprotein-like</fullName>
    </submittedName>
</protein>
<name>A0A6P9F874_ZALCA</name>
<dbReference type="PANTHER" id="PTHR40389">
    <property type="entry name" value="ENDOGENOUS RETROVIRUS GROUP K MEMBER 24 GAG POLYPROTEIN-RELATED"/>
    <property type="match status" value="1"/>
</dbReference>
<dbReference type="Pfam" id="PF02337">
    <property type="entry name" value="Gag_p10"/>
    <property type="match status" value="1"/>
</dbReference>
<dbReference type="InterPro" id="IPR008919">
    <property type="entry name" value="Retrov_capsid_N"/>
</dbReference>
<evidence type="ECO:0000256" key="1">
    <source>
        <dbReference type="SAM" id="MobiDB-lite"/>
    </source>
</evidence>
<evidence type="ECO:0000313" key="4">
    <source>
        <dbReference type="Proteomes" id="UP000515165"/>
    </source>
</evidence>
<evidence type="ECO:0000259" key="3">
    <source>
        <dbReference type="Pfam" id="PF19317"/>
    </source>
</evidence>
<dbReference type="SUPFAM" id="SSF47353">
    <property type="entry name" value="Retrovirus capsid dimerization domain-like"/>
    <property type="match status" value="1"/>
</dbReference>
<feature type="compositionally biased region" description="Pro residues" evidence="1">
    <location>
        <begin position="139"/>
        <end position="149"/>
    </location>
</feature>
<dbReference type="KEGG" id="zca:118356743"/>
<dbReference type="Gene3D" id="1.10.375.10">
    <property type="entry name" value="Human Immunodeficiency Virus Type 1 Capsid Protein"/>
    <property type="match status" value="1"/>
</dbReference>
<dbReference type="Gene3D" id="1.10.150.490">
    <property type="entry name" value="Retroviral GAG p10 protein"/>
    <property type="match status" value="1"/>
</dbReference>
<keyword evidence="4" id="KW-1185">Reference proteome</keyword>
<feature type="region of interest" description="Disordered" evidence="1">
    <location>
        <begin position="139"/>
        <end position="161"/>
    </location>
</feature>
<dbReference type="InterPro" id="IPR050195">
    <property type="entry name" value="Primate_lentivir_Gag_pol-like"/>
</dbReference>
<dbReference type="GO" id="GO:0016032">
    <property type="term" value="P:viral process"/>
    <property type="evidence" value="ECO:0007669"/>
    <property type="project" value="InterPro"/>
</dbReference>